<dbReference type="Proteomes" id="UP000838756">
    <property type="component" value="Unassembled WGS sequence"/>
</dbReference>
<dbReference type="OrthoDB" id="7384832at2759"/>
<reference evidence="1" key="1">
    <citation type="submission" date="2022-03" db="EMBL/GenBank/DDBJ databases">
        <authorList>
            <person name="Lindestad O."/>
        </authorList>
    </citation>
    <scope>NUCLEOTIDE SEQUENCE</scope>
</reference>
<dbReference type="AlphaFoldDB" id="A0A8S4S8C0"/>
<evidence type="ECO:0000313" key="1">
    <source>
        <dbReference type="EMBL" id="CAH2261207.1"/>
    </source>
</evidence>
<dbReference type="EMBL" id="CAKXAJ010026185">
    <property type="protein sequence ID" value="CAH2261207.1"/>
    <property type="molecule type" value="Genomic_DNA"/>
</dbReference>
<keyword evidence="2" id="KW-1185">Reference proteome</keyword>
<comment type="caution">
    <text evidence="1">The sequence shown here is derived from an EMBL/GenBank/DDBJ whole genome shotgun (WGS) entry which is preliminary data.</text>
</comment>
<name>A0A8S4S8C0_9NEOP</name>
<protein>
    <submittedName>
        <fullName evidence="1">Jg17209 protein</fullName>
    </submittedName>
</protein>
<evidence type="ECO:0000313" key="2">
    <source>
        <dbReference type="Proteomes" id="UP000838756"/>
    </source>
</evidence>
<organism evidence="1 2">
    <name type="scientific">Pararge aegeria aegeria</name>
    <dbReference type="NCBI Taxonomy" id="348720"/>
    <lineage>
        <taxon>Eukaryota</taxon>
        <taxon>Metazoa</taxon>
        <taxon>Ecdysozoa</taxon>
        <taxon>Arthropoda</taxon>
        <taxon>Hexapoda</taxon>
        <taxon>Insecta</taxon>
        <taxon>Pterygota</taxon>
        <taxon>Neoptera</taxon>
        <taxon>Endopterygota</taxon>
        <taxon>Lepidoptera</taxon>
        <taxon>Glossata</taxon>
        <taxon>Ditrysia</taxon>
        <taxon>Papilionoidea</taxon>
        <taxon>Nymphalidae</taxon>
        <taxon>Satyrinae</taxon>
        <taxon>Satyrini</taxon>
        <taxon>Parargina</taxon>
        <taxon>Pararge</taxon>
    </lineage>
</organism>
<accession>A0A8S4S8C0</accession>
<gene>
    <name evidence="1" type="primary">jg17209</name>
    <name evidence="1" type="ORF">PAEG_LOCUS23879</name>
</gene>
<proteinExistence type="predicted"/>
<sequence>MRRLRKSSSLYLSVPVSLLHIKEFFDSLCKRSGESYLYVRSILRNQIRNEEISRRIRFTDITQRVSTLKWHRAGHIPMDVGVPRCQNSDNINAALVVRQLGRRTTSNVDDELLGPSGLRQWIFELAPKDSGIGQWSLIS</sequence>